<comment type="function">
    <text evidence="6">DNA-binding transcription regulator that regulates endothelial cell proliferation and G1/S cell-cycle progression. Specifically binds the 5'-[AT]NTNN[GT]GGCA[AGT]-3' core DNA sequence and acts by modulating expression of pRB-E2F cell-cycle target genes.</text>
</comment>
<feature type="compositionally biased region" description="Polar residues" evidence="7">
    <location>
        <begin position="103"/>
        <end position="127"/>
    </location>
</feature>
<dbReference type="InterPro" id="IPR026516">
    <property type="entry name" value="THAP1/10"/>
</dbReference>
<dbReference type="Pfam" id="PF05485">
    <property type="entry name" value="THAP"/>
    <property type="match status" value="1"/>
</dbReference>
<evidence type="ECO:0000256" key="5">
    <source>
        <dbReference type="PROSITE-ProRule" id="PRU00309"/>
    </source>
</evidence>
<keyword evidence="6" id="KW-0131">Cell cycle</keyword>
<keyword evidence="6" id="KW-0539">Nucleus</keyword>
<accession>A0A5A9N9C8</accession>
<dbReference type="InterPro" id="IPR006612">
    <property type="entry name" value="THAP_Znf"/>
</dbReference>
<dbReference type="Gene3D" id="3.30.420.10">
    <property type="entry name" value="Ribonuclease H-like superfamily/Ribonuclease H"/>
    <property type="match status" value="1"/>
</dbReference>
<dbReference type="PROSITE" id="PS50950">
    <property type="entry name" value="ZF_THAP"/>
    <property type="match status" value="1"/>
</dbReference>
<dbReference type="InterPro" id="IPR012337">
    <property type="entry name" value="RNaseH-like_sf"/>
</dbReference>
<dbReference type="GO" id="GO:0001935">
    <property type="term" value="P:endothelial cell proliferation"/>
    <property type="evidence" value="ECO:0007669"/>
    <property type="project" value="UniProtKB-UniRule"/>
</dbReference>
<keyword evidence="6" id="KW-0805">Transcription regulation</keyword>
<keyword evidence="10" id="KW-1185">Reference proteome</keyword>
<dbReference type="EMBL" id="SOYY01000021">
    <property type="protein sequence ID" value="KAA0705599.1"/>
    <property type="molecule type" value="Genomic_DNA"/>
</dbReference>
<evidence type="ECO:0000256" key="6">
    <source>
        <dbReference type="RuleBase" id="RU369073"/>
    </source>
</evidence>
<evidence type="ECO:0000256" key="2">
    <source>
        <dbReference type="ARBA" id="ARBA00022771"/>
    </source>
</evidence>
<dbReference type="GO" id="GO:0000978">
    <property type="term" value="F:RNA polymerase II cis-regulatory region sequence-specific DNA binding"/>
    <property type="evidence" value="ECO:0007669"/>
    <property type="project" value="TreeGrafter"/>
</dbReference>
<dbReference type="GO" id="GO:0003700">
    <property type="term" value="F:DNA-binding transcription factor activity"/>
    <property type="evidence" value="ECO:0007669"/>
    <property type="project" value="UniProtKB-UniRule"/>
</dbReference>
<dbReference type="GO" id="GO:0006357">
    <property type="term" value="P:regulation of transcription by RNA polymerase II"/>
    <property type="evidence" value="ECO:0007669"/>
    <property type="project" value="TreeGrafter"/>
</dbReference>
<feature type="domain" description="THAP-type" evidence="8">
    <location>
        <begin position="1"/>
        <end position="80"/>
    </location>
</feature>
<gene>
    <name evidence="9" type="ORF">E1301_Tti004361</name>
</gene>
<keyword evidence="6" id="KW-0175">Coiled coil</keyword>
<sequence>MVFYCSAYNCKNSTKDKSLSFHAFPLHNPKLLKTWLKNLRWKDWTPASHSKLCSVHFENKCFMSEGKRIRLTPGAVPTIFTFSNRKAKIDPRSRRALGIVGNLNPSHPAVQNTTADSENLDQSSSENSAKKRLKTTTEDLQNNELMGPEERPPWTILGNDALDKSMTISSFFHSGYCLPKNLCWAGDDDLNIMPHVVYGVPGQTEPHVIEVKERWEWLGLDVRGPFPPTVNKHTHIMTLTDYHSKWVEAFPLTDKLSKDVAVCLVEVIQQQGYPLGILSRLPKGTIVDINRELKKRLRLNANSLVIHHRQTGYLDLVTESLLNEILDDLVKKHKGFWHVALPAATLSLCCMIHPTTREKPFTRMYAKEPAFSSSPRQMPYNATDIRLSSFVISSNEANNLRAVTETLVQMRNPI</sequence>
<comment type="similarity">
    <text evidence="6">Belongs to the THAP1 family.</text>
</comment>
<dbReference type="SUPFAM" id="SSF57716">
    <property type="entry name" value="Glucocorticoid receptor-like (DNA-binding domain)"/>
    <property type="match status" value="1"/>
</dbReference>
<dbReference type="AlphaFoldDB" id="A0A5A9N9C8"/>
<feature type="region of interest" description="Disordered" evidence="7">
    <location>
        <begin position="102"/>
        <end position="153"/>
    </location>
</feature>
<dbReference type="Proteomes" id="UP000324632">
    <property type="component" value="Chromosome 21"/>
</dbReference>
<dbReference type="SMART" id="SM00692">
    <property type="entry name" value="DM3"/>
    <property type="match status" value="1"/>
</dbReference>
<reference evidence="9 10" key="1">
    <citation type="journal article" date="2019" name="Mol. Ecol. Resour.">
        <title>Chromosome-level genome assembly of Triplophysa tibetana, a fish adapted to the harsh high-altitude environment of the Tibetan Plateau.</title>
        <authorList>
            <person name="Yang X."/>
            <person name="Liu H."/>
            <person name="Ma Z."/>
            <person name="Zou Y."/>
            <person name="Zou M."/>
            <person name="Mao Y."/>
            <person name="Li X."/>
            <person name="Wang H."/>
            <person name="Chen T."/>
            <person name="Wang W."/>
            <person name="Yang R."/>
        </authorList>
    </citation>
    <scope>NUCLEOTIDE SEQUENCE [LARGE SCALE GENOMIC DNA]</scope>
    <source>
        <strain evidence="9">TTIB1903HZAU</strain>
        <tissue evidence="9">Muscle</tissue>
    </source>
</reference>
<keyword evidence="6" id="KW-0804">Transcription</keyword>
<evidence type="ECO:0000256" key="4">
    <source>
        <dbReference type="ARBA" id="ARBA00023125"/>
    </source>
</evidence>
<keyword evidence="3" id="KW-0862">Zinc</keyword>
<keyword evidence="4 5" id="KW-0238">DNA-binding</keyword>
<proteinExistence type="inferred from homology"/>
<protein>
    <recommendedName>
        <fullName evidence="6">THAP domain-containing protein 1</fullName>
    </recommendedName>
</protein>
<keyword evidence="1" id="KW-0479">Metal-binding</keyword>
<keyword evidence="2 5" id="KW-0863">Zinc-finger</keyword>
<evidence type="ECO:0000256" key="3">
    <source>
        <dbReference type="ARBA" id="ARBA00022833"/>
    </source>
</evidence>
<comment type="subcellular location">
    <subcellularLocation>
        <location evidence="6">Nucleus</location>
        <location evidence="6">Nucleoplasm</location>
    </subcellularLocation>
</comment>
<dbReference type="PANTHER" id="PTHR46600:SF7">
    <property type="entry name" value="SI:DKEY-228B2.6-RELATED"/>
    <property type="match status" value="1"/>
</dbReference>
<evidence type="ECO:0000256" key="1">
    <source>
        <dbReference type="ARBA" id="ARBA00022723"/>
    </source>
</evidence>
<organism evidence="9 10">
    <name type="scientific">Triplophysa tibetana</name>
    <dbReference type="NCBI Taxonomy" id="1572043"/>
    <lineage>
        <taxon>Eukaryota</taxon>
        <taxon>Metazoa</taxon>
        <taxon>Chordata</taxon>
        <taxon>Craniata</taxon>
        <taxon>Vertebrata</taxon>
        <taxon>Euteleostomi</taxon>
        <taxon>Actinopterygii</taxon>
        <taxon>Neopterygii</taxon>
        <taxon>Teleostei</taxon>
        <taxon>Ostariophysi</taxon>
        <taxon>Cypriniformes</taxon>
        <taxon>Nemacheilidae</taxon>
        <taxon>Triplophysa</taxon>
    </lineage>
</organism>
<dbReference type="SUPFAM" id="SSF53098">
    <property type="entry name" value="Ribonuclease H-like"/>
    <property type="match status" value="1"/>
</dbReference>
<name>A0A5A9N9C8_9TELE</name>
<evidence type="ECO:0000259" key="8">
    <source>
        <dbReference type="PROSITE" id="PS50950"/>
    </source>
</evidence>
<evidence type="ECO:0000313" key="10">
    <source>
        <dbReference type="Proteomes" id="UP000324632"/>
    </source>
</evidence>
<dbReference type="GO" id="GO:0008270">
    <property type="term" value="F:zinc ion binding"/>
    <property type="evidence" value="ECO:0007669"/>
    <property type="project" value="UniProtKB-KW"/>
</dbReference>
<comment type="caution">
    <text evidence="9">The sequence shown here is derived from an EMBL/GenBank/DDBJ whole genome shotgun (WGS) entry which is preliminary data.</text>
</comment>
<dbReference type="GO" id="GO:0005654">
    <property type="term" value="C:nucleoplasm"/>
    <property type="evidence" value="ECO:0007669"/>
    <property type="project" value="UniProtKB-SubCell"/>
</dbReference>
<evidence type="ECO:0000313" key="9">
    <source>
        <dbReference type="EMBL" id="KAA0705599.1"/>
    </source>
</evidence>
<evidence type="ECO:0000256" key="7">
    <source>
        <dbReference type="SAM" id="MobiDB-lite"/>
    </source>
</evidence>
<dbReference type="InterPro" id="IPR036397">
    <property type="entry name" value="RNaseH_sf"/>
</dbReference>
<dbReference type="SMART" id="SM00980">
    <property type="entry name" value="THAP"/>
    <property type="match status" value="1"/>
</dbReference>
<dbReference type="PANTHER" id="PTHR46600">
    <property type="entry name" value="THAP DOMAIN-CONTAINING"/>
    <property type="match status" value="1"/>
</dbReference>